<dbReference type="InterPro" id="IPR008547">
    <property type="entry name" value="DUF829_TMEM53"/>
</dbReference>
<evidence type="ECO:0000313" key="2">
    <source>
        <dbReference type="Proteomes" id="UP000016923"/>
    </source>
</evidence>
<dbReference type="AlphaFoldDB" id="S3D7B5"/>
<evidence type="ECO:0008006" key="3">
    <source>
        <dbReference type="Google" id="ProtNLM"/>
    </source>
</evidence>
<reference evidence="1 2" key="1">
    <citation type="journal article" date="2013" name="BMC Genomics">
        <title>The genome and transcriptome of the pine saprophyte Ophiostoma piceae, and a comparison with the bark beetle-associated pine pathogen Grosmannia clavigera.</title>
        <authorList>
            <person name="Haridas S."/>
            <person name="Wang Y."/>
            <person name="Lim L."/>
            <person name="Massoumi Alamouti S."/>
            <person name="Jackman S."/>
            <person name="Docking R."/>
            <person name="Robertson G."/>
            <person name="Birol I."/>
            <person name="Bohlmann J."/>
            <person name="Breuil C."/>
        </authorList>
    </citation>
    <scope>NUCLEOTIDE SEQUENCE [LARGE SCALE GENOMIC DNA]</scope>
    <source>
        <strain evidence="1 2">UAMH 11346</strain>
    </source>
</reference>
<dbReference type="OMA" id="KYVDKHK"/>
<name>S3D7B5_OPHP1</name>
<dbReference type="OrthoDB" id="77878at2759"/>
<dbReference type="Pfam" id="PF05705">
    <property type="entry name" value="DUF829"/>
    <property type="match status" value="1"/>
</dbReference>
<gene>
    <name evidence="1" type="ORF">F503_07066</name>
</gene>
<dbReference type="STRING" id="1262450.S3D7B5"/>
<keyword evidence="2" id="KW-1185">Reference proteome</keyword>
<dbReference type="HOGENOM" id="CLU_036503_0_1_1"/>
<dbReference type="PANTHER" id="PTHR12265:SF40">
    <property type="entry name" value="DUF829-DOMAIN-CONTAINING PROTEIN"/>
    <property type="match status" value="1"/>
</dbReference>
<dbReference type="VEuPathDB" id="FungiDB:F503_07066"/>
<sequence length="337" mass="36374">MSDTAASTPAPAVSVPAVVDPLAFMDKLSDSVYVYRPAAPRPASSASPSLVIICAWMGARPAHIAKYLAPYRAGLVFGDSAPDPAILLLFCHKSTAASSAKAAIVAQTAVPVIRAILGDDLDPSSTPAGVPLVHVFSGGCLVLSQLYNALAQSSKHASVKDRRDCLPPHVTIFDSAPGNFWYAGAVAAFSTGLERQPLIQRAIALPLIYATVTAMYARIHGYRLVLWIGSQLAKLVPARPTKDEAYRPTLDPWRPHNDMSAYGGNRRELRRAYIYSHDDKMILATDTEIHASEARSRGFTVAQMAEFKGSAHVAHLRSDPVRYWQVVRDAFQGVGQQ</sequence>
<dbReference type="eggNOG" id="ENOG502S6B9">
    <property type="taxonomic scope" value="Eukaryota"/>
</dbReference>
<proteinExistence type="predicted"/>
<dbReference type="Proteomes" id="UP000016923">
    <property type="component" value="Unassembled WGS sequence"/>
</dbReference>
<evidence type="ECO:0000313" key="1">
    <source>
        <dbReference type="EMBL" id="EPE09290.1"/>
    </source>
</evidence>
<accession>S3D7B5</accession>
<organism evidence="1 2">
    <name type="scientific">Ophiostoma piceae (strain UAMH 11346)</name>
    <name type="common">Sap stain fungus</name>
    <dbReference type="NCBI Taxonomy" id="1262450"/>
    <lineage>
        <taxon>Eukaryota</taxon>
        <taxon>Fungi</taxon>
        <taxon>Dikarya</taxon>
        <taxon>Ascomycota</taxon>
        <taxon>Pezizomycotina</taxon>
        <taxon>Sordariomycetes</taxon>
        <taxon>Sordariomycetidae</taxon>
        <taxon>Ophiostomatales</taxon>
        <taxon>Ophiostomataceae</taxon>
        <taxon>Ophiostoma</taxon>
    </lineage>
</organism>
<dbReference type="PANTHER" id="PTHR12265">
    <property type="entry name" value="TRANSMEMBRANE PROTEIN 53"/>
    <property type="match status" value="1"/>
</dbReference>
<dbReference type="EMBL" id="KE148147">
    <property type="protein sequence ID" value="EPE09290.1"/>
    <property type="molecule type" value="Genomic_DNA"/>
</dbReference>
<protein>
    <recommendedName>
        <fullName evidence="3">Indole-diterpene biosynthesis protein</fullName>
    </recommendedName>
</protein>